<feature type="coiled-coil region" evidence="2">
    <location>
        <begin position="151"/>
        <end position="207"/>
    </location>
</feature>
<dbReference type="InterPro" id="IPR051909">
    <property type="entry name" value="MFP_Cation_Efflux"/>
</dbReference>
<feature type="chain" id="PRO_5046409101" evidence="4">
    <location>
        <begin position="27"/>
        <end position="390"/>
    </location>
</feature>
<dbReference type="Gene3D" id="2.40.420.20">
    <property type="match status" value="1"/>
</dbReference>
<dbReference type="Proteomes" id="UP001181355">
    <property type="component" value="Chromosome"/>
</dbReference>
<dbReference type="EMBL" id="CP133720">
    <property type="protein sequence ID" value="WMW81688.1"/>
    <property type="molecule type" value="Genomic_DNA"/>
</dbReference>
<dbReference type="PANTHER" id="PTHR30097:SF4">
    <property type="entry name" value="SLR6042 PROTEIN"/>
    <property type="match status" value="1"/>
</dbReference>
<accession>A0ABY9RLE6</accession>
<gene>
    <name evidence="5" type="ORF">RF679_05260</name>
</gene>
<keyword evidence="2" id="KW-0175">Coiled coil</keyword>
<feature type="region of interest" description="Disordered" evidence="3">
    <location>
        <begin position="26"/>
        <end position="46"/>
    </location>
</feature>
<keyword evidence="4" id="KW-0732">Signal</keyword>
<dbReference type="PANTHER" id="PTHR30097">
    <property type="entry name" value="CATION EFFLUX SYSTEM PROTEIN CUSB"/>
    <property type="match status" value="1"/>
</dbReference>
<evidence type="ECO:0000256" key="2">
    <source>
        <dbReference type="SAM" id="Coils"/>
    </source>
</evidence>
<organism evidence="5 6">
    <name type="scientific">Undibacterium cyanobacteriorum</name>
    <dbReference type="NCBI Taxonomy" id="3073561"/>
    <lineage>
        <taxon>Bacteria</taxon>
        <taxon>Pseudomonadati</taxon>
        <taxon>Pseudomonadota</taxon>
        <taxon>Betaproteobacteria</taxon>
        <taxon>Burkholderiales</taxon>
        <taxon>Oxalobacteraceae</taxon>
        <taxon>Undibacterium</taxon>
    </lineage>
</organism>
<name>A0ABY9RLE6_9BURK</name>
<sequence>MMRATLWRLAFLNALMLTVGSNQTWAHGDEDHSKKPSATAVKKTNGSQVEAAAATRLPDGSVFVPKLVQRQLQLRTIVAEVDQYATSLELNGKVVADPNAGGKVQASQAGRIEVTSQSLPVLGQRVSKGQVLAYLRPVMSSLDRGNSQSILADLDAQLSIAEKKVQRYEALAEALPKAVVEAARYDYEALRKRKAAVEASLSKTEALIAPVSGVISVANAVAGQVVDARETLLEIIDPSRLMVEALAYEPLNANEVIGATASWKNAGVVSTKLDLKFLGGGQQMREQAIPLLFRVLTDQRSKSQNVAVGQSLQVFVQQKRDSEGVAVPLSAIVKVGTGQSAVWVHTEAERFVQKQVKLQALDAERVLILSGVEEGARILVSGAHLLAQVK</sequence>
<dbReference type="RefSeq" id="WP_309483166.1">
    <property type="nucleotide sequence ID" value="NZ_CP133720.1"/>
</dbReference>
<evidence type="ECO:0000256" key="1">
    <source>
        <dbReference type="ARBA" id="ARBA00022448"/>
    </source>
</evidence>
<feature type="signal peptide" evidence="4">
    <location>
        <begin position="1"/>
        <end position="26"/>
    </location>
</feature>
<keyword evidence="1" id="KW-0813">Transport</keyword>
<dbReference type="Gene3D" id="2.40.50.100">
    <property type="match status" value="1"/>
</dbReference>
<keyword evidence="6" id="KW-1185">Reference proteome</keyword>
<reference evidence="5" key="1">
    <citation type="submission" date="2023-09" db="EMBL/GenBank/DDBJ databases">
        <title>Undibacterium sp. 20NA77.5 isolated from freshwater.</title>
        <authorList>
            <person name="Le V."/>
            <person name="Ko S.-R."/>
            <person name="Ahn C.-Y."/>
            <person name="Oh H.-M."/>
        </authorList>
    </citation>
    <scope>NUCLEOTIDE SEQUENCE</scope>
    <source>
        <strain evidence="5">20NA77.5</strain>
    </source>
</reference>
<evidence type="ECO:0000313" key="5">
    <source>
        <dbReference type="EMBL" id="WMW81688.1"/>
    </source>
</evidence>
<evidence type="ECO:0000256" key="4">
    <source>
        <dbReference type="SAM" id="SignalP"/>
    </source>
</evidence>
<evidence type="ECO:0000256" key="3">
    <source>
        <dbReference type="SAM" id="MobiDB-lite"/>
    </source>
</evidence>
<dbReference type="SUPFAM" id="SSF111369">
    <property type="entry name" value="HlyD-like secretion proteins"/>
    <property type="match status" value="1"/>
</dbReference>
<protein>
    <submittedName>
        <fullName evidence="5">Efflux RND transporter periplasmic adaptor subunit</fullName>
    </submittedName>
</protein>
<proteinExistence type="predicted"/>
<evidence type="ECO:0000313" key="6">
    <source>
        <dbReference type="Proteomes" id="UP001181355"/>
    </source>
</evidence>